<keyword evidence="4" id="KW-0106">Calcium</keyword>
<dbReference type="InterPro" id="IPR024607">
    <property type="entry name" value="Sulfatase_CS"/>
</dbReference>
<dbReference type="Pfam" id="PF00884">
    <property type="entry name" value="Sulfatase"/>
    <property type="match status" value="1"/>
</dbReference>
<keyword evidence="2" id="KW-0479">Metal-binding</keyword>
<dbReference type="SUPFAM" id="SSF53649">
    <property type="entry name" value="Alkaline phosphatase-like"/>
    <property type="match status" value="1"/>
</dbReference>
<dbReference type="PANTHER" id="PTHR42693">
    <property type="entry name" value="ARYLSULFATASE FAMILY MEMBER"/>
    <property type="match status" value="1"/>
</dbReference>
<evidence type="ECO:0000256" key="1">
    <source>
        <dbReference type="ARBA" id="ARBA00008779"/>
    </source>
</evidence>
<evidence type="ECO:0000256" key="3">
    <source>
        <dbReference type="ARBA" id="ARBA00022801"/>
    </source>
</evidence>
<name>A0A3B1DUC2_9ZZZZ</name>
<organism evidence="6">
    <name type="scientific">hydrothermal vent metagenome</name>
    <dbReference type="NCBI Taxonomy" id="652676"/>
    <lineage>
        <taxon>unclassified sequences</taxon>
        <taxon>metagenomes</taxon>
        <taxon>ecological metagenomes</taxon>
    </lineage>
</organism>
<dbReference type="EMBL" id="UOGL01000359">
    <property type="protein sequence ID" value="VAX39694.1"/>
    <property type="molecule type" value="Genomic_DNA"/>
</dbReference>
<dbReference type="InterPro" id="IPR017850">
    <property type="entry name" value="Alkaline_phosphatase_core_sf"/>
</dbReference>
<evidence type="ECO:0000259" key="5">
    <source>
        <dbReference type="Pfam" id="PF00884"/>
    </source>
</evidence>
<dbReference type="EC" id="3.1.6.1" evidence="6"/>
<sequence>MRLRLLTPCLFLLSCLGNSLFAADVQGKSDDSKKQQKKNVILFVVDDQGMQAGCYGNKVIKTPGIDQLAASGTRYTRAHCTTASCSASRSVLLTGLYNHATGHYGHSHNFHHFSTFETVKTLPVILEESGYRTCSIGKYHVAPEYIYHFQQYRNKGIQGNRNSARMAKNAKEFITEKSDKPFFLYYCSSDPHRGVGKDLFSNFNENPKHYPGVTPVKYKPEDVKVPRWMNDNIETRKELAQYYQAISRMDQGVVSLIKTLKETGHWDDTLIIFCSDNGPPFPGAKTCLYQPGMNLPLIVRNPDTQKQGGTSDAVVMWSDILPTILDYCKVTPQPAIPIVRKENSGKPLTKYRKLKPQPVTFHGRSFLKTMGVEHPENWDENFASHTFHEVTMYYPMRVIVSGKYKYIFNIAHQLPYPFASDLYSSPTWQSVLKKKSKIYGKRTVYAYLHRQRHELYNLEADPDEIKNLATDPKFQKKLQELQTKLKAWQKKTKDPWISKWEYE</sequence>
<dbReference type="PROSITE" id="PS00149">
    <property type="entry name" value="SULFATASE_2"/>
    <property type="match status" value="1"/>
</dbReference>
<accession>A0A3B1DUC2</accession>
<feature type="domain" description="Sulfatase N-terminal" evidence="5">
    <location>
        <begin position="38"/>
        <end position="327"/>
    </location>
</feature>
<dbReference type="GO" id="GO:0046872">
    <property type="term" value="F:metal ion binding"/>
    <property type="evidence" value="ECO:0007669"/>
    <property type="project" value="UniProtKB-KW"/>
</dbReference>
<evidence type="ECO:0000313" key="6">
    <source>
        <dbReference type="EMBL" id="VAX39694.1"/>
    </source>
</evidence>
<proteinExistence type="inferred from homology"/>
<keyword evidence="3 6" id="KW-0378">Hydrolase</keyword>
<dbReference type="Gene3D" id="3.40.720.10">
    <property type="entry name" value="Alkaline Phosphatase, subunit A"/>
    <property type="match status" value="1"/>
</dbReference>
<dbReference type="PROSITE" id="PS51257">
    <property type="entry name" value="PROKAR_LIPOPROTEIN"/>
    <property type="match status" value="1"/>
</dbReference>
<evidence type="ECO:0000256" key="4">
    <source>
        <dbReference type="ARBA" id="ARBA00022837"/>
    </source>
</evidence>
<protein>
    <submittedName>
        <fullName evidence="6">Arylsulfatase</fullName>
        <ecNumber evidence="6">3.1.6.1</ecNumber>
    </submittedName>
</protein>
<evidence type="ECO:0000256" key="2">
    <source>
        <dbReference type="ARBA" id="ARBA00022723"/>
    </source>
</evidence>
<reference evidence="6" key="1">
    <citation type="submission" date="2018-06" db="EMBL/GenBank/DDBJ databases">
        <authorList>
            <person name="Zhirakovskaya E."/>
        </authorList>
    </citation>
    <scope>NUCLEOTIDE SEQUENCE</scope>
</reference>
<dbReference type="InterPro" id="IPR050738">
    <property type="entry name" value="Sulfatase"/>
</dbReference>
<dbReference type="PANTHER" id="PTHR42693:SF53">
    <property type="entry name" value="ENDO-4-O-SULFATASE"/>
    <property type="match status" value="1"/>
</dbReference>
<dbReference type="AlphaFoldDB" id="A0A3B1DUC2"/>
<dbReference type="InterPro" id="IPR000917">
    <property type="entry name" value="Sulfatase_N"/>
</dbReference>
<gene>
    <name evidence="6" type="ORF">MNBD_PLANCTO02-644</name>
</gene>
<dbReference type="GO" id="GO:0004065">
    <property type="term" value="F:arylsulfatase activity"/>
    <property type="evidence" value="ECO:0007669"/>
    <property type="project" value="UniProtKB-EC"/>
</dbReference>
<comment type="similarity">
    <text evidence="1">Belongs to the sulfatase family.</text>
</comment>
<dbReference type="CDD" id="cd16027">
    <property type="entry name" value="SGSH"/>
    <property type="match status" value="1"/>
</dbReference>